<evidence type="ECO:0000256" key="3">
    <source>
        <dbReference type="ARBA" id="ARBA00022679"/>
    </source>
</evidence>
<gene>
    <name evidence="8" type="ORF">ACH5RR_003191</name>
</gene>
<dbReference type="EC" id="2.7.1.67" evidence="2"/>
<organism evidence="8 9">
    <name type="scientific">Cinchona calisaya</name>
    <dbReference type="NCBI Taxonomy" id="153742"/>
    <lineage>
        <taxon>Eukaryota</taxon>
        <taxon>Viridiplantae</taxon>
        <taxon>Streptophyta</taxon>
        <taxon>Embryophyta</taxon>
        <taxon>Tracheophyta</taxon>
        <taxon>Spermatophyta</taxon>
        <taxon>Magnoliopsida</taxon>
        <taxon>eudicotyledons</taxon>
        <taxon>Gunneridae</taxon>
        <taxon>Pentapetalae</taxon>
        <taxon>asterids</taxon>
        <taxon>lamiids</taxon>
        <taxon>Gentianales</taxon>
        <taxon>Rubiaceae</taxon>
        <taxon>Cinchonoideae</taxon>
        <taxon>Cinchoneae</taxon>
        <taxon>Cinchona</taxon>
    </lineage>
</organism>
<evidence type="ECO:0000313" key="9">
    <source>
        <dbReference type="Proteomes" id="UP001630127"/>
    </source>
</evidence>
<sequence>MAVAIDQHHVFKPFHRPPKCKLPSYSQIDCNMVESTCTSFRNSLKDAFNFASIHKSFSSPCMSISTMVEEEFDSSSRIEIIAGNGAPRVRALVVEVAIAMASGVNPEPVSTGLGGAYFIRSRNGDTIAVAKPVDEEPLAFNNPKGFAGRMFGQPGMKRSIRIGETGIRELAAYLLDHGSFAGVPPTALVKISRINFNVNASESMLAPTYKIASLQRFVDHDSDAGDLGPSGFSVSSIHRIGILDLRLLNLDRHAGNLLVKKRKESCYDGVAELVPIDHGFCLPELLDDPYFEWLHWPQALLPFSEPEIEYISSLNPFKDADLLKSEVPSIAESSIRILVLCTIFLKHAAGSGMCLADIGEMMTREFHGREENCSAFENLCMNAKTSLCTTINFDCSSYQLEEDIEVLQFNGNKNSSSDSLEFLQSSPMTGKAAKIPRFLSERLITKLSDAELLLLEEKDCYQNENFDNNPHIIVEKGEKENGISGDDHKLGGLFMRRLSFAEPSYSNDNGGISFGDMSNEEWELFLEIFQNLLPEFFEGRKCMCLSKQRFGTSCEF</sequence>
<keyword evidence="5" id="KW-0418">Kinase</keyword>
<dbReference type="Pfam" id="PF00454">
    <property type="entry name" value="PI3_PI4_kinase"/>
    <property type="match status" value="1"/>
</dbReference>
<comment type="caution">
    <text evidence="8">The sequence shown here is derived from an EMBL/GenBank/DDBJ whole genome shotgun (WGS) entry which is preliminary data.</text>
</comment>
<dbReference type="EMBL" id="JBJUIK010000002">
    <property type="protein sequence ID" value="KAL3534730.1"/>
    <property type="molecule type" value="Genomic_DNA"/>
</dbReference>
<dbReference type="Proteomes" id="UP001630127">
    <property type="component" value="Unassembled WGS sequence"/>
</dbReference>
<reference evidence="8 9" key="1">
    <citation type="submission" date="2024-11" db="EMBL/GenBank/DDBJ databases">
        <title>A near-complete genome assembly of Cinchona calisaya.</title>
        <authorList>
            <person name="Lian D.C."/>
            <person name="Zhao X.W."/>
            <person name="Wei L."/>
        </authorList>
    </citation>
    <scope>NUCLEOTIDE SEQUENCE [LARGE SCALE GENOMIC DNA]</scope>
    <source>
        <tissue evidence="8">Nenye</tissue>
    </source>
</reference>
<keyword evidence="3" id="KW-0808">Transferase</keyword>
<keyword evidence="6" id="KW-0067">ATP-binding</keyword>
<evidence type="ECO:0000256" key="1">
    <source>
        <dbReference type="ARBA" id="ARBA00008941"/>
    </source>
</evidence>
<dbReference type="PROSITE" id="PS50290">
    <property type="entry name" value="PI3_4_KINASE_3"/>
    <property type="match status" value="1"/>
</dbReference>
<dbReference type="InterPro" id="IPR044571">
    <property type="entry name" value="P4KG1-8"/>
</dbReference>
<feature type="domain" description="PI3K/PI4K catalytic" evidence="7">
    <location>
        <begin position="103"/>
        <end position="395"/>
    </location>
</feature>
<evidence type="ECO:0000256" key="5">
    <source>
        <dbReference type="ARBA" id="ARBA00022777"/>
    </source>
</evidence>
<dbReference type="GO" id="GO:0005524">
    <property type="term" value="F:ATP binding"/>
    <property type="evidence" value="ECO:0007669"/>
    <property type="project" value="UniProtKB-KW"/>
</dbReference>
<proteinExistence type="inferred from homology"/>
<evidence type="ECO:0000259" key="7">
    <source>
        <dbReference type="PROSITE" id="PS50290"/>
    </source>
</evidence>
<dbReference type="AlphaFoldDB" id="A0ABD3AU29"/>
<keyword evidence="4" id="KW-0547">Nucleotide-binding</keyword>
<dbReference type="PANTHER" id="PTHR45800">
    <property type="entry name" value="PHOSPHATIDYLINOSITOL 4-KINASE GAMMA"/>
    <property type="match status" value="1"/>
</dbReference>
<protein>
    <recommendedName>
        <fullName evidence="2">1-phosphatidylinositol 4-kinase</fullName>
        <ecNumber evidence="2">2.7.1.67</ecNumber>
    </recommendedName>
</protein>
<comment type="similarity">
    <text evidence="1">Belongs to the PI3/PI4-kinase family. Type II PI4K subfamily.</text>
</comment>
<evidence type="ECO:0000313" key="8">
    <source>
        <dbReference type="EMBL" id="KAL3534730.1"/>
    </source>
</evidence>
<evidence type="ECO:0000256" key="4">
    <source>
        <dbReference type="ARBA" id="ARBA00022741"/>
    </source>
</evidence>
<name>A0ABD3AU29_9GENT</name>
<evidence type="ECO:0000256" key="6">
    <source>
        <dbReference type="ARBA" id="ARBA00022840"/>
    </source>
</evidence>
<keyword evidence="9" id="KW-1185">Reference proteome</keyword>
<dbReference type="PANTHER" id="PTHR45800:SF21">
    <property type="entry name" value="PHOSPHATIDYLINOSITOL 4-KINASE GAMMA 8"/>
    <property type="match status" value="1"/>
</dbReference>
<dbReference type="InterPro" id="IPR000403">
    <property type="entry name" value="PI3/4_kinase_cat_dom"/>
</dbReference>
<evidence type="ECO:0000256" key="2">
    <source>
        <dbReference type="ARBA" id="ARBA00012169"/>
    </source>
</evidence>
<dbReference type="GO" id="GO:0004430">
    <property type="term" value="F:1-phosphatidylinositol 4-kinase activity"/>
    <property type="evidence" value="ECO:0007669"/>
    <property type="project" value="UniProtKB-EC"/>
</dbReference>
<accession>A0ABD3AU29</accession>